<accession>A0A3D8HJ61</accession>
<gene>
    <name evidence="2" type="ORF">DWU89_01515</name>
    <name evidence="1" type="ORF">H8784_01500</name>
</gene>
<proteinExistence type="predicted"/>
<dbReference type="Proteomes" id="UP000256321">
    <property type="component" value="Unassembled WGS sequence"/>
</dbReference>
<dbReference type="AlphaFoldDB" id="A0A3D8HJ61"/>
<evidence type="ECO:0000313" key="2">
    <source>
        <dbReference type="EMBL" id="RDU51019.1"/>
    </source>
</evidence>
<dbReference type="Pfam" id="PF14114">
    <property type="entry name" value="DUF4286"/>
    <property type="match status" value="1"/>
</dbReference>
<reference evidence="2 3" key="1">
    <citation type="submission" date="2018-07" db="EMBL/GenBank/DDBJ databases">
        <title>Parabacteroides acidifaciens nov. sp., isolated from human feces.</title>
        <authorList>
            <person name="Wang Y.J."/>
        </authorList>
    </citation>
    <scope>NUCLEOTIDE SEQUENCE [LARGE SCALE GENOMIC DNA]</scope>
    <source>
        <strain evidence="2 3">426-9</strain>
    </source>
</reference>
<evidence type="ECO:0000313" key="3">
    <source>
        <dbReference type="Proteomes" id="UP000256321"/>
    </source>
</evidence>
<sequence length="104" mass="12165">MIVYNTTFHIEKDIQEEGLDYLKKQYMPKAIASGFLQHPCLRRVMHTEAEEGVSFSVQFHVKNVDTLNFWLQNEGGRLHKELVARFGHKIAGFSTLLEEIDWEK</sequence>
<dbReference type="EMBL" id="QREV01000002">
    <property type="protein sequence ID" value="RDU51019.1"/>
    <property type="molecule type" value="Genomic_DNA"/>
</dbReference>
<evidence type="ECO:0000313" key="1">
    <source>
        <dbReference type="EMBL" id="MBC8600392.1"/>
    </source>
</evidence>
<keyword evidence="4" id="KW-1185">Reference proteome</keyword>
<reference evidence="1 4" key="2">
    <citation type="submission" date="2020-08" db="EMBL/GenBank/DDBJ databases">
        <title>Genome public.</title>
        <authorList>
            <person name="Liu C."/>
            <person name="Sun Q."/>
        </authorList>
    </citation>
    <scope>NUCLEOTIDE SEQUENCE [LARGE SCALE GENOMIC DNA]</scope>
    <source>
        <strain evidence="1 4">426_9</strain>
    </source>
</reference>
<dbReference type="RefSeq" id="WP_115497929.1">
    <property type="nucleotide sequence ID" value="NZ_JACRTI010000002.1"/>
</dbReference>
<evidence type="ECO:0000313" key="4">
    <source>
        <dbReference type="Proteomes" id="UP000629596"/>
    </source>
</evidence>
<dbReference type="InterPro" id="IPR025563">
    <property type="entry name" value="DUF4286"/>
</dbReference>
<organism evidence="2 3">
    <name type="scientific">Parabacteroides acidifaciens</name>
    <dbReference type="NCBI Taxonomy" id="2290935"/>
    <lineage>
        <taxon>Bacteria</taxon>
        <taxon>Pseudomonadati</taxon>
        <taxon>Bacteroidota</taxon>
        <taxon>Bacteroidia</taxon>
        <taxon>Bacteroidales</taxon>
        <taxon>Tannerellaceae</taxon>
        <taxon>Parabacteroides</taxon>
    </lineage>
</organism>
<dbReference type="EMBL" id="JACRTI010000002">
    <property type="protein sequence ID" value="MBC8600392.1"/>
    <property type="molecule type" value="Genomic_DNA"/>
</dbReference>
<name>A0A3D8HJ61_9BACT</name>
<comment type="caution">
    <text evidence="2">The sequence shown here is derived from an EMBL/GenBank/DDBJ whole genome shotgun (WGS) entry which is preliminary data.</text>
</comment>
<protein>
    <submittedName>
        <fullName evidence="2">DUF4286 family protein</fullName>
    </submittedName>
</protein>
<dbReference type="Proteomes" id="UP000629596">
    <property type="component" value="Unassembled WGS sequence"/>
</dbReference>